<accession>A0A412TU36</accession>
<dbReference type="RefSeq" id="WP_046403094.1">
    <property type="nucleotide sequence ID" value="NZ_CABJFF010000007.1"/>
</dbReference>
<dbReference type="EMBL" id="QRYC01000007">
    <property type="protein sequence ID" value="RGU57011.1"/>
    <property type="molecule type" value="Genomic_DNA"/>
</dbReference>
<organism evidence="2 3">
    <name type="scientific">Odoribacter splanchnicus</name>
    <dbReference type="NCBI Taxonomy" id="28118"/>
    <lineage>
        <taxon>Bacteria</taxon>
        <taxon>Pseudomonadati</taxon>
        <taxon>Bacteroidota</taxon>
        <taxon>Bacteroidia</taxon>
        <taxon>Bacteroidales</taxon>
        <taxon>Odoribacteraceae</taxon>
        <taxon>Odoribacter</taxon>
    </lineage>
</organism>
<feature type="domain" description="DUF6850" evidence="1">
    <location>
        <begin position="56"/>
        <end position="526"/>
    </location>
</feature>
<name>A0A412TU36_9BACT</name>
<dbReference type="Proteomes" id="UP000284243">
    <property type="component" value="Unassembled WGS sequence"/>
</dbReference>
<reference evidence="2 3" key="1">
    <citation type="submission" date="2018-08" db="EMBL/GenBank/DDBJ databases">
        <title>A genome reference for cultivated species of the human gut microbiota.</title>
        <authorList>
            <person name="Zou Y."/>
            <person name="Xue W."/>
            <person name="Luo G."/>
        </authorList>
    </citation>
    <scope>NUCLEOTIDE SEQUENCE [LARGE SCALE GENOMIC DNA]</scope>
    <source>
        <strain evidence="2 3">AF16-14</strain>
    </source>
</reference>
<evidence type="ECO:0000259" key="1">
    <source>
        <dbReference type="Pfam" id="PF21012"/>
    </source>
</evidence>
<protein>
    <recommendedName>
        <fullName evidence="1">DUF6850 domain-containing protein</fullName>
    </recommendedName>
</protein>
<evidence type="ECO:0000313" key="3">
    <source>
        <dbReference type="Proteomes" id="UP000284243"/>
    </source>
</evidence>
<comment type="caution">
    <text evidence="2">The sequence shown here is derived from an EMBL/GenBank/DDBJ whole genome shotgun (WGS) entry which is preliminary data.</text>
</comment>
<sequence>MVKNIYCTIKYTCCSLMMSMAVTVGVAQEKIADRLNTPAALENMKMRGLWSQSKNAAGALLDYSFRYASADLEYRFYDGNFRRPQQGESGNNVVFDTEGGGKVKDFFAWGSFNYSRDKVKEANFNSSIIDPYRGMPYYTADTNVSNWNNQHYRLKMRVATPQFWNFLSFGLDGYYQNSVGAKQRDMRTKSVFYTIIVRPGVVLSAGKNHRFGLDFEYASVREDLEMKAVNSYVEQTYYLLSGLGMATETSGIQRFLTYNGNQVGGGLQYNYAGRMNILLDLGYSKKVEDAITTPTSPRYLGTTKDGLWSGKLMAYIPDAKKNTHFVEMNWQERKIDGIEYLQKWETDGEEGEYKVYYKSIRSTYKTQTMSLDYRYVINRGMEYSWKLGAGVKYWKQEERYLIPVSTRDIENTRFEVNVKKNFFLSDNNLRRLLVGVNLGYNKNNKADYVYGGNYPDYRVVTDLMGGDTRYLGADYGDLHLSAVYSQLVNTRTTANLFAKVDWQYLKTHSYDFDHRMVMSVSVGCHF</sequence>
<proteinExistence type="predicted"/>
<dbReference type="AlphaFoldDB" id="A0A412TU36"/>
<evidence type="ECO:0000313" key="2">
    <source>
        <dbReference type="EMBL" id="RGU57011.1"/>
    </source>
</evidence>
<dbReference type="InterPro" id="IPR049236">
    <property type="entry name" value="DUF6850"/>
</dbReference>
<gene>
    <name evidence="2" type="ORF">DWW57_07405</name>
</gene>
<dbReference type="Pfam" id="PF21012">
    <property type="entry name" value="DUF6850"/>
    <property type="match status" value="1"/>
</dbReference>